<dbReference type="RefSeq" id="WP_097097470.1">
    <property type="nucleotide sequence ID" value="NZ_OCMY01000001.1"/>
</dbReference>
<dbReference type="NCBIfam" id="TIGR01554">
    <property type="entry name" value="major_cap_HK97"/>
    <property type="match status" value="1"/>
</dbReference>
<dbReference type="Gene3D" id="3.30.2320.10">
    <property type="entry name" value="hypothetical protein PF0899 domain"/>
    <property type="match status" value="1"/>
</dbReference>
<accession>A0A286BZX0</accession>
<evidence type="ECO:0000259" key="5">
    <source>
        <dbReference type="Pfam" id="PF04586"/>
    </source>
</evidence>
<gene>
    <name evidence="7" type="ORF">SAMN06273570_4147</name>
</gene>
<dbReference type="OrthoDB" id="9804926at2"/>
<dbReference type="Gene3D" id="3.30.2400.10">
    <property type="entry name" value="Major capsid protein gp5"/>
    <property type="match status" value="1"/>
</dbReference>
<keyword evidence="8" id="KW-1185">Reference proteome</keyword>
<reference evidence="8" key="1">
    <citation type="submission" date="2017-09" db="EMBL/GenBank/DDBJ databases">
        <authorList>
            <person name="Varghese N."/>
            <person name="Submissions S."/>
        </authorList>
    </citation>
    <scope>NUCLEOTIDE SEQUENCE [LARGE SCALE GENOMIC DNA]</scope>
    <source>
        <strain evidence="8">JKS000234</strain>
    </source>
</reference>
<feature type="domain" description="Prohead serine protease" evidence="5">
    <location>
        <begin position="48"/>
        <end position="152"/>
    </location>
</feature>
<keyword evidence="2" id="KW-1188">Viral release from host cell</keyword>
<evidence type="ECO:0000256" key="2">
    <source>
        <dbReference type="ARBA" id="ARBA00022612"/>
    </source>
</evidence>
<dbReference type="InterPro" id="IPR054612">
    <property type="entry name" value="Phage_capsid-like_C"/>
</dbReference>
<dbReference type="AlphaFoldDB" id="A0A286BZX0"/>
<dbReference type="SUPFAM" id="SSF56563">
    <property type="entry name" value="Major capsid protein gp5"/>
    <property type="match status" value="1"/>
</dbReference>
<name>A0A286BZX0_9GAMM</name>
<evidence type="ECO:0000256" key="1">
    <source>
        <dbReference type="ARBA" id="ARBA00004328"/>
    </source>
</evidence>
<evidence type="ECO:0000313" key="8">
    <source>
        <dbReference type="Proteomes" id="UP000219271"/>
    </source>
</evidence>
<comment type="subcellular location">
    <subcellularLocation>
        <location evidence="1">Virion</location>
    </subcellularLocation>
</comment>
<sequence>MEHQRAVSLLQLKAVNENTRQITGVATTPTPDRYGDVVMPDGAQFKLPIPLLWQHDHLSPIGEVTSARVTDDGIEIKAQLARADAPSQLAARLDEAWQSIRLGLVKGLSIGFRPIEYAFIDDGGIRFSSWEWYELSVVTVPANAEGTISTVKSIDQELRAASGNPVSPPNNNPRVVHLKKKAGVSAPVTKSIRKNEGNKMNIGEQIKSFEMKRASLDAERAEVMEKAFKDGRTLDEEETEKYDEITSEVKSVDAHLSRLRELESQKASTAKPVQPAAGGDTVTTVKSVQAPSIIHVEKKLEPGIGFARMTKLLAAAKGMKSEAAFLAKHQYPDDIKLQSVMKDLISAGSTTDPNWAGNLVTVQDYTADFIEFLRPQTIIGRFGANGIPGFTRIPFNVRIKGQTSGGAANWVGEGKAKPLTSFDFSQVTLGFTKVAAIAVLTDEVIRLSTPSADSLVRQSLADAVVERLDTDFIDPTKTAVDGVSPASVTNGAASSASTGVPDQDANIALSVFIEANLAPTGAVWLMSSTTALTLSQRKNALGQREYPDMTMFGGTFNGLPVLVSQYIDDSLILVDAPNIYLADDGGVAIDISTEASLEMQSTPTHDSLTPAPIELVSMFQTNSVAVRAERWINWQRRRDAAVSIITGVDYSVTAGS</sequence>
<dbReference type="GO" id="GO:0008233">
    <property type="term" value="F:peptidase activity"/>
    <property type="evidence" value="ECO:0007669"/>
    <property type="project" value="UniProtKB-KW"/>
</dbReference>
<evidence type="ECO:0000259" key="6">
    <source>
        <dbReference type="Pfam" id="PF05065"/>
    </source>
</evidence>
<keyword evidence="4" id="KW-0378">Hydrolase</keyword>
<proteinExistence type="predicted"/>
<dbReference type="Proteomes" id="UP000219271">
    <property type="component" value="Unassembled WGS sequence"/>
</dbReference>
<feature type="domain" description="Phage capsid-like C-terminal" evidence="6">
    <location>
        <begin position="396"/>
        <end position="645"/>
    </location>
</feature>
<evidence type="ECO:0000256" key="4">
    <source>
        <dbReference type="ARBA" id="ARBA00022801"/>
    </source>
</evidence>
<evidence type="ECO:0000256" key="3">
    <source>
        <dbReference type="ARBA" id="ARBA00022670"/>
    </source>
</evidence>
<dbReference type="Pfam" id="PF05065">
    <property type="entry name" value="Phage_capsid"/>
    <property type="match status" value="1"/>
</dbReference>
<organism evidence="7 8">
    <name type="scientific">Candidatus Pantoea floridensis</name>
    <dbReference type="NCBI Taxonomy" id="1938870"/>
    <lineage>
        <taxon>Bacteria</taxon>
        <taxon>Pseudomonadati</taxon>
        <taxon>Pseudomonadota</taxon>
        <taxon>Gammaproteobacteria</taxon>
        <taxon>Enterobacterales</taxon>
        <taxon>Erwiniaceae</taxon>
        <taxon>Pantoea</taxon>
    </lineage>
</organism>
<dbReference type="InterPro" id="IPR054613">
    <property type="entry name" value="Peptidase_S78_dom"/>
</dbReference>
<evidence type="ECO:0008006" key="9">
    <source>
        <dbReference type="Google" id="ProtNLM"/>
    </source>
</evidence>
<protein>
    <recommendedName>
        <fullName evidence="9">Phage prohead protease, HK97 family/phage major capsid protein, HK97 family,TIGR01554</fullName>
    </recommendedName>
</protein>
<dbReference type="GO" id="GO:0006508">
    <property type="term" value="P:proteolysis"/>
    <property type="evidence" value="ECO:0007669"/>
    <property type="project" value="UniProtKB-KW"/>
</dbReference>
<dbReference type="EMBL" id="OCMY01000001">
    <property type="protein sequence ID" value="SOD39693.1"/>
    <property type="molecule type" value="Genomic_DNA"/>
</dbReference>
<dbReference type="Pfam" id="PF04586">
    <property type="entry name" value="Peptidase_S78"/>
    <property type="match status" value="1"/>
</dbReference>
<dbReference type="InterPro" id="IPR024455">
    <property type="entry name" value="Phage_capsid"/>
</dbReference>
<keyword evidence="3" id="KW-0645">Protease</keyword>
<evidence type="ECO:0000313" key="7">
    <source>
        <dbReference type="EMBL" id="SOD39693.1"/>
    </source>
</evidence>